<accession>A0A9P8CGH7</accession>
<dbReference type="AlphaFoldDB" id="A0A9P8CGH7"/>
<comment type="caution">
    <text evidence="2">The sequence shown here is derived from an EMBL/GenBank/DDBJ whole genome shotgun (WGS) entry which is preliminary data.</text>
</comment>
<keyword evidence="1" id="KW-0812">Transmembrane</keyword>
<evidence type="ECO:0000313" key="2">
    <source>
        <dbReference type="EMBL" id="KAG9246268.1"/>
    </source>
</evidence>
<sequence length="131" mass="14584">MCSLNNISFRCTGRIGILLTIAIHSTVSTWLPPIALDLLPPTFIAGSCYSSALLYGSRAWLGLGIVRGLFPVSRVCAMMIFFTIGIMRKVISRAGWLVRLTAIHGQRSPFEQPTWRLLGLAQRRGGYRYLK</sequence>
<feature type="transmembrane region" description="Helical" evidence="1">
    <location>
        <begin position="12"/>
        <end position="31"/>
    </location>
</feature>
<dbReference type="Proteomes" id="UP000887226">
    <property type="component" value="Unassembled WGS sequence"/>
</dbReference>
<feature type="transmembrane region" description="Helical" evidence="1">
    <location>
        <begin position="59"/>
        <end position="84"/>
    </location>
</feature>
<keyword evidence="1" id="KW-1133">Transmembrane helix</keyword>
<organism evidence="2 3">
    <name type="scientific">Calycina marina</name>
    <dbReference type="NCBI Taxonomy" id="1763456"/>
    <lineage>
        <taxon>Eukaryota</taxon>
        <taxon>Fungi</taxon>
        <taxon>Dikarya</taxon>
        <taxon>Ascomycota</taxon>
        <taxon>Pezizomycotina</taxon>
        <taxon>Leotiomycetes</taxon>
        <taxon>Helotiales</taxon>
        <taxon>Pezizellaceae</taxon>
        <taxon>Calycina</taxon>
    </lineage>
</organism>
<reference evidence="2" key="1">
    <citation type="journal article" date="2021" name="IMA Fungus">
        <title>Genomic characterization of three marine fungi, including Emericellopsis atlantica sp. nov. with signatures of a generalist lifestyle and marine biomass degradation.</title>
        <authorList>
            <person name="Hagestad O.C."/>
            <person name="Hou L."/>
            <person name="Andersen J.H."/>
            <person name="Hansen E.H."/>
            <person name="Altermark B."/>
            <person name="Li C."/>
            <person name="Kuhnert E."/>
            <person name="Cox R.J."/>
            <person name="Crous P.W."/>
            <person name="Spatafora J.W."/>
            <person name="Lail K."/>
            <person name="Amirebrahimi M."/>
            <person name="Lipzen A."/>
            <person name="Pangilinan J."/>
            <person name="Andreopoulos W."/>
            <person name="Hayes R.D."/>
            <person name="Ng V."/>
            <person name="Grigoriev I.V."/>
            <person name="Jackson S.A."/>
            <person name="Sutton T.D.S."/>
            <person name="Dobson A.D.W."/>
            <person name="Rama T."/>
        </authorList>
    </citation>
    <scope>NUCLEOTIDE SEQUENCE</scope>
    <source>
        <strain evidence="2">TRa3180A</strain>
    </source>
</reference>
<keyword evidence="1" id="KW-0472">Membrane</keyword>
<evidence type="ECO:0000256" key="1">
    <source>
        <dbReference type="SAM" id="Phobius"/>
    </source>
</evidence>
<protein>
    <submittedName>
        <fullName evidence="2">Uncharacterized protein</fullName>
    </submittedName>
</protein>
<name>A0A9P8CGH7_9HELO</name>
<gene>
    <name evidence="2" type="ORF">BJ878DRAFT_299431</name>
</gene>
<evidence type="ECO:0000313" key="3">
    <source>
        <dbReference type="Proteomes" id="UP000887226"/>
    </source>
</evidence>
<proteinExistence type="predicted"/>
<keyword evidence="3" id="KW-1185">Reference proteome</keyword>
<dbReference type="EMBL" id="MU253811">
    <property type="protein sequence ID" value="KAG9246268.1"/>
    <property type="molecule type" value="Genomic_DNA"/>
</dbReference>